<comment type="caution">
    <text evidence="4">The sequence shown here is derived from an EMBL/GenBank/DDBJ whole genome shotgun (WGS) entry which is preliminary data.</text>
</comment>
<evidence type="ECO:0000256" key="3">
    <source>
        <dbReference type="PROSITE-ProRule" id="PRU00339"/>
    </source>
</evidence>
<keyword evidence="1" id="KW-0677">Repeat</keyword>
<dbReference type="SMART" id="SM00028">
    <property type="entry name" value="TPR"/>
    <property type="match status" value="6"/>
</dbReference>
<dbReference type="InterPro" id="IPR019734">
    <property type="entry name" value="TPR_rpt"/>
</dbReference>
<dbReference type="Proteomes" id="UP000736328">
    <property type="component" value="Unassembled WGS sequence"/>
</dbReference>
<protein>
    <submittedName>
        <fullName evidence="4">Tetratricopeptide repeat protein</fullName>
    </submittedName>
</protein>
<dbReference type="AlphaFoldDB" id="A0A933IB18"/>
<proteinExistence type="predicted"/>
<evidence type="ECO:0000313" key="4">
    <source>
        <dbReference type="EMBL" id="MBI4726959.1"/>
    </source>
</evidence>
<dbReference type="EMBL" id="JACQXR010000091">
    <property type="protein sequence ID" value="MBI4726959.1"/>
    <property type="molecule type" value="Genomic_DNA"/>
</dbReference>
<feature type="repeat" description="TPR" evidence="3">
    <location>
        <begin position="117"/>
        <end position="150"/>
    </location>
</feature>
<evidence type="ECO:0000313" key="5">
    <source>
        <dbReference type="Proteomes" id="UP000736328"/>
    </source>
</evidence>
<dbReference type="Gene3D" id="1.25.40.10">
    <property type="entry name" value="Tetratricopeptide repeat domain"/>
    <property type="match status" value="1"/>
</dbReference>
<dbReference type="Pfam" id="PF13374">
    <property type="entry name" value="TPR_10"/>
    <property type="match status" value="1"/>
</dbReference>
<dbReference type="PANTHER" id="PTHR45641:SF19">
    <property type="entry name" value="NEPHROCYSTIN-3"/>
    <property type="match status" value="1"/>
</dbReference>
<dbReference type="Pfam" id="PF13424">
    <property type="entry name" value="TPR_12"/>
    <property type="match status" value="1"/>
</dbReference>
<accession>A0A933IB18</accession>
<reference evidence="4" key="1">
    <citation type="submission" date="2020-07" db="EMBL/GenBank/DDBJ databases">
        <title>Huge and variable diversity of episymbiotic CPR bacteria and DPANN archaea in groundwater ecosystems.</title>
        <authorList>
            <person name="He C.Y."/>
            <person name="Keren R."/>
            <person name="Whittaker M."/>
            <person name="Farag I.F."/>
            <person name="Doudna J."/>
            <person name="Cate J.H.D."/>
            <person name="Banfield J.F."/>
        </authorList>
    </citation>
    <scope>NUCLEOTIDE SEQUENCE</scope>
    <source>
        <strain evidence="4">NC_groundwater_1520_Pr4_B-0.1um_53_5</strain>
    </source>
</reference>
<gene>
    <name evidence="4" type="ORF">HY768_07010</name>
</gene>
<evidence type="ECO:0000256" key="2">
    <source>
        <dbReference type="ARBA" id="ARBA00022803"/>
    </source>
</evidence>
<dbReference type="Pfam" id="PF13181">
    <property type="entry name" value="TPR_8"/>
    <property type="match status" value="1"/>
</dbReference>
<organism evidence="4 5">
    <name type="scientific">candidate division TA06 bacterium</name>
    <dbReference type="NCBI Taxonomy" id="2250710"/>
    <lineage>
        <taxon>Bacteria</taxon>
        <taxon>Bacteria division TA06</taxon>
    </lineage>
</organism>
<dbReference type="InterPro" id="IPR011990">
    <property type="entry name" value="TPR-like_helical_dom_sf"/>
</dbReference>
<dbReference type="SUPFAM" id="SSF48452">
    <property type="entry name" value="TPR-like"/>
    <property type="match status" value="3"/>
</dbReference>
<keyword evidence="2 3" id="KW-0802">TPR repeat</keyword>
<name>A0A933IB18_UNCT6</name>
<sequence>MVRRASHPVALLSKYLCASELAASADGSLAIGDLLRAKIEFRKCEVLLLAGKTQKVVVTGQKLINDFKGFFLPELLGDLYGLLSNAFLMLSDYPRMEEAALSSIAIQLQAGNTAGIASCRNTLGVMYEDTGRMALALEQYQQALGLYEKLSDQAGIGGSLVNIGTVLNGLNRAGDSEAAFRRSIDTLEQSIDKVTLGFAYSNYSVLLARQGRRDEMMKCLERSTDIQRQIGDNYGLGFSLSNIAGQQFRSGQWSRAIMTLNETIAMRESIGERLFLAGNYFELGRLLMELGRYDEARLKTERGITLGNEVSHPDISAAGWLQLAELAHRQGNHELMRLHLDQAAGCLPAMAEETRYQLMEAYCRLGQGDAAGARQVINRIQQENESLPPKMGAAFFLLKAQYKCYIDNTDIFNRTDFEQAVISARESAEEGIHVLAGVLFHYGGWLISTGSEAGQVLSEAEGIFHQLGNDFWLEQVAEIRRKSLSGN</sequence>
<evidence type="ECO:0000256" key="1">
    <source>
        <dbReference type="ARBA" id="ARBA00022737"/>
    </source>
</evidence>
<dbReference type="PROSITE" id="PS50005">
    <property type="entry name" value="TPR"/>
    <property type="match status" value="1"/>
</dbReference>
<dbReference type="PANTHER" id="PTHR45641">
    <property type="entry name" value="TETRATRICOPEPTIDE REPEAT PROTEIN (AFU_ORTHOLOGUE AFUA_6G03870)"/>
    <property type="match status" value="1"/>
</dbReference>